<reference evidence="1 2" key="1">
    <citation type="submission" date="2017-10" db="EMBL/GenBank/DDBJ databases">
        <title>Sequencing the genomes of 1000 actinobacteria strains.</title>
        <authorList>
            <person name="Klenk H.-P."/>
        </authorList>
    </citation>
    <scope>NUCLEOTIDE SEQUENCE [LARGE SCALE GENOMIC DNA]</scope>
    <source>
        <strain evidence="1 2">DSM 46092</strain>
    </source>
</reference>
<keyword evidence="1" id="KW-0418">Kinase</keyword>
<name>A0A2A9G263_9PSEU</name>
<dbReference type="PIRSF" id="PIRSF037081">
    <property type="entry name" value="P-loop_All4644_prd"/>
    <property type="match status" value="1"/>
</dbReference>
<protein>
    <submittedName>
        <fullName evidence="1">Putative kinase</fullName>
    </submittedName>
</protein>
<keyword evidence="2" id="KW-1185">Reference proteome</keyword>
<dbReference type="AlphaFoldDB" id="A0A2A9G263"/>
<evidence type="ECO:0000313" key="2">
    <source>
        <dbReference type="Proteomes" id="UP000243542"/>
    </source>
</evidence>
<dbReference type="RefSeq" id="WP_098509623.1">
    <property type="nucleotide sequence ID" value="NZ_JBIAKZ010000007.1"/>
</dbReference>
<keyword evidence="1" id="KW-0808">Transferase</keyword>
<dbReference type="SUPFAM" id="SSF52540">
    <property type="entry name" value="P-loop containing nucleoside triphosphate hydrolases"/>
    <property type="match status" value="1"/>
</dbReference>
<dbReference type="EMBL" id="PDJK01000001">
    <property type="protein sequence ID" value="PFG56952.1"/>
    <property type="molecule type" value="Genomic_DNA"/>
</dbReference>
<evidence type="ECO:0000313" key="1">
    <source>
        <dbReference type="EMBL" id="PFG56952.1"/>
    </source>
</evidence>
<organism evidence="1 2">
    <name type="scientific">Amycolatopsis sulphurea</name>
    <dbReference type="NCBI Taxonomy" id="76022"/>
    <lineage>
        <taxon>Bacteria</taxon>
        <taxon>Bacillati</taxon>
        <taxon>Actinomycetota</taxon>
        <taxon>Actinomycetes</taxon>
        <taxon>Pseudonocardiales</taxon>
        <taxon>Pseudonocardiaceae</taxon>
        <taxon>Amycolatopsis</taxon>
    </lineage>
</organism>
<proteinExistence type="predicted"/>
<sequence length="171" mass="18232">MTPTLIATIGPAGAGKTTWRHRHVPPGATVVSLDETRARLAPCGCSANQDVNAAAVEHGFAATAAVLAAGGTVVWDVTSYLRRFRTRLLDLAAEAGARTEAVVLLPPLATVLARNGRRDNTPCPDCGYARRVPEARVREMHHAVTAALPGLHTEGWNTLHFGVLPPDLRHR</sequence>
<dbReference type="GO" id="GO:0016301">
    <property type="term" value="F:kinase activity"/>
    <property type="evidence" value="ECO:0007669"/>
    <property type="project" value="UniProtKB-KW"/>
</dbReference>
<accession>A0A2A9G263</accession>
<dbReference type="InterPro" id="IPR017101">
    <property type="entry name" value="P-loop_ATP/GTP-bd_All4644_prd"/>
</dbReference>
<comment type="caution">
    <text evidence="1">The sequence shown here is derived from an EMBL/GenBank/DDBJ whole genome shotgun (WGS) entry which is preliminary data.</text>
</comment>
<dbReference type="Pfam" id="PF13671">
    <property type="entry name" value="AAA_33"/>
    <property type="match status" value="1"/>
</dbReference>
<dbReference type="Gene3D" id="3.40.50.300">
    <property type="entry name" value="P-loop containing nucleotide triphosphate hydrolases"/>
    <property type="match status" value="1"/>
</dbReference>
<dbReference type="InterPro" id="IPR027417">
    <property type="entry name" value="P-loop_NTPase"/>
</dbReference>
<gene>
    <name evidence="1" type="ORF">ATK36_0488</name>
</gene>
<dbReference type="Proteomes" id="UP000243542">
    <property type="component" value="Unassembled WGS sequence"/>
</dbReference>